<dbReference type="Gene3D" id="3.40.50.10540">
    <property type="entry name" value="Crotonobetainyl-coa:carnitine coa-transferase, domain 1"/>
    <property type="match status" value="1"/>
</dbReference>
<dbReference type="AlphaFoldDB" id="A0A382IXQ4"/>
<dbReference type="EMBL" id="UINC01070081">
    <property type="protein sequence ID" value="SVC03942.1"/>
    <property type="molecule type" value="Genomic_DNA"/>
</dbReference>
<feature type="non-terminal residue" evidence="2">
    <location>
        <position position="1"/>
    </location>
</feature>
<accession>A0A382IXQ4</accession>
<name>A0A382IXQ4_9ZZZZ</name>
<proteinExistence type="predicted"/>
<dbReference type="Pfam" id="PF02515">
    <property type="entry name" value="CoA_transf_3"/>
    <property type="match status" value="1"/>
</dbReference>
<gene>
    <name evidence="2" type="ORF">METZ01_LOCUS256796</name>
</gene>
<keyword evidence="1" id="KW-0808">Transferase</keyword>
<dbReference type="InterPro" id="IPR050483">
    <property type="entry name" value="CoA-transferase_III_domain"/>
</dbReference>
<dbReference type="InterPro" id="IPR003673">
    <property type="entry name" value="CoA-Trfase_fam_III"/>
</dbReference>
<evidence type="ECO:0000256" key="1">
    <source>
        <dbReference type="ARBA" id="ARBA00022679"/>
    </source>
</evidence>
<dbReference type="PANTHER" id="PTHR48207:SF3">
    <property type="entry name" value="SUCCINATE--HYDROXYMETHYLGLUTARATE COA-TRANSFERASE"/>
    <property type="match status" value="1"/>
</dbReference>
<organism evidence="2">
    <name type="scientific">marine metagenome</name>
    <dbReference type="NCBI Taxonomy" id="408172"/>
    <lineage>
        <taxon>unclassified sequences</taxon>
        <taxon>metagenomes</taxon>
        <taxon>ecological metagenomes</taxon>
    </lineage>
</organism>
<dbReference type="Gene3D" id="3.30.1540.10">
    <property type="entry name" value="formyl-coa transferase, domain 3"/>
    <property type="match status" value="1"/>
</dbReference>
<dbReference type="PANTHER" id="PTHR48207">
    <property type="entry name" value="SUCCINATE--HYDROXYMETHYLGLUTARATE COA-TRANSFERASE"/>
    <property type="match status" value="1"/>
</dbReference>
<evidence type="ECO:0008006" key="3">
    <source>
        <dbReference type="Google" id="ProtNLM"/>
    </source>
</evidence>
<dbReference type="InterPro" id="IPR023606">
    <property type="entry name" value="CoA-Trfase_III_dom_1_sf"/>
</dbReference>
<protein>
    <recommendedName>
        <fullName evidence="3">Carnitine dehydratase</fullName>
    </recommendedName>
</protein>
<sequence>IDVAMMDAMHNMLAYEYQAAQLEAPEQPIIFSPLRTLDGFVMVAPVSAANFAGLVEAAEQPDLLKDPRFAEPSARVKNWAELLAEIEHWSRALTTDACEAAILTAGCPCTRYLEIHESMSEPQIAARGAAVKIIDHGETFLIANCPAQFGDGSVGAKPWIADLGQHTAEILEEIGLDAD</sequence>
<reference evidence="2" key="1">
    <citation type="submission" date="2018-05" db="EMBL/GenBank/DDBJ databases">
        <authorList>
            <person name="Lanie J.A."/>
            <person name="Ng W.-L."/>
            <person name="Kazmierczak K.M."/>
            <person name="Andrzejewski T.M."/>
            <person name="Davidsen T.M."/>
            <person name="Wayne K.J."/>
            <person name="Tettelin H."/>
            <person name="Glass J.I."/>
            <person name="Rusch D."/>
            <person name="Podicherti R."/>
            <person name="Tsui H.-C.T."/>
            <person name="Winkler M.E."/>
        </authorList>
    </citation>
    <scope>NUCLEOTIDE SEQUENCE</scope>
</reference>
<dbReference type="GO" id="GO:0008410">
    <property type="term" value="F:CoA-transferase activity"/>
    <property type="evidence" value="ECO:0007669"/>
    <property type="project" value="TreeGrafter"/>
</dbReference>
<dbReference type="InterPro" id="IPR044855">
    <property type="entry name" value="CoA-Trfase_III_dom3_sf"/>
</dbReference>
<evidence type="ECO:0000313" key="2">
    <source>
        <dbReference type="EMBL" id="SVC03942.1"/>
    </source>
</evidence>
<dbReference type="SUPFAM" id="SSF89796">
    <property type="entry name" value="CoA-transferase family III (CaiB/BaiF)"/>
    <property type="match status" value="1"/>
</dbReference>